<organism evidence="6 7">
    <name type="scientific">Roseivirga thermotolerans</name>
    <dbReference type="NCBI Taxonomy" id="1758176"/>
    <lineage>
        <taxon>Bacteria</taxon>
        <taxon>Pseudomonadati</taxon>
        <taxon>Bacteroidota</taxon>
        <taxon>Cytophagia</taxon>
        <taxon>Cytophagales</taxon>
        <taxon>Roseivirgaceae</taxon>
        <taxon>Roseivirga</taxon>
    </lineage>
</organism>
<dbReference type="PROSITE" id="PS51635">
    <property type="entry name" value="PNPLA"/>
    <property type="match status" value="1"/>
</dbReference>
<accession>A0ABQ3I8R5</accession>
<comment type="caution">
    <text evidence="6">The sequence shown here is derived from an EMBL/GenBank/DDBJ whole genome shotgun (WGS) entry which is preliminary data.</text>
</comment>
<dbReference type="Gene3D" id="3.40.1090.10">
    <property type="entry name" value="Cytosolic phospholipase A2 catalytic domain"/>
    <property type="match status" value="1"/>
</dbReference>
<evidence type="ECO:0000256" key="1">
    <source>
        <dbReference type="ARBA" id="ARBA00022801"/>
    </source>
</evidence>
<evidence type="ECO:0000313" key="6">
    <source>
        <dbReference type="EMBL" id="GHE72418.1"/>
    </source>
</evidence>
<feature type="domain" description="PNPLA" evidence="5">
    <location>
        <begin position="5"/>
        <end position="163"/>
    </location>
</feature>
<evidence type="ECO:0000256" key="3">
    <source>
        <dbReference type="ARBA" id="ARBA00023098"/>
    </source>
</evidence>
<gene>
    <name evidence="6" type="ORF">GCM10011340_30910</name>
</gene>
<dbReference type="PANTHER" id="PTHR14226">
    <property type="entry name" value="NEUROPATHY TARGET ESTERASE/SWISS CHEESE D.MELANOGASTER"/>
    <property type="match status" value="1"/>
</dbReference>
<evidence type="ECO:0000259" key="5">
    <source>
        <dbReference type="PROSITE" id="PS51635"/>
    </source>
</evidence>
<feature type="active site" description="Proton acceptor" evidence="4">
    <location>
        <position position="150"/>
    </location>
</feature>
<dbReference type="InterPro" id="IPR016035">
    <property type="entry name" value="Acyl_Trfase/lysoPLipase"/>
</dbReference>
<dbReference type="PANTHER" id="PTHR14226:SF29">
    <property type="entry name" value="NEUROPATHY TARGET ESTERASE SWS"/>
    <property type="match status" value="1"/>
</dbReference>
<evidence type="ECO:0000256" key="4">
    <source>
        <dbReference type="PROSITE-ProRule" id="PRU01161"/>
    </source>
</evidence>
<sequence>MKVGLALSGGGARGFAHLGVLKALEEVGIKVDMISGASAGSVAAAFYSYGYKPEETLKIFENTNILKLVWPAFSVTGLLNIQKTESVYSKYLKEDSFEASQIPIYIAATNLNEGKTEMFHSGSLKQAIMASCCIPFIFDPVKIGEDYYVDGGILNNMPTEILQEKGCDFIIGVNVAPLVKEPNLSGPKRMIERVTVLALSANVMYSSRICDVYIMPQELRKYGTFDFKKSRELFDIGYEHARQLLDSPESEKLQKLLRIAESKSA</sequence>
<dbReference type="InterPro" id="IPR050301">
    <property type="entry name" value="NTE"/>
</dbReference>
<keyword evidence="2 4" id="KW-0442">Lipid degradation</keyword>
<protein>
    <submittedName>
        <fullName evidence="6">Phospholipase</fullName>
    </submittedName>
</protein>
<keyword evidence="1 4" id="KW-0378">Hydrolase</keyword>
<proteinExistence type="predicted"/>
<feature type="short sequence motif" description="DGA/G" evidence="4">
    <location>
        <begin position="150"/>
        <end position="152"/>
    </location>
</feature>
<feature type="active site" description="Nucleophile" evidence="4">
    <location>
        <position position="38"/>
    </location>
</feature>
<dbReference type="SUPFAM" id="SSF52151">
    <property type="entry name" value="FabD/lysophospholipase-like"/>
    <property type="match status" value="1"/>
</dbReference>
<evidence type="ECO:0000256" key="2">
    <source>
        <dbReference type="ARBA" id="ARBA00022963"/>
    </source>
</evidence>
<reference evidence="7" key="1">
    <citation type="journal article" date="2019" name="Int. J. Syst. Evol. Microbiol.">
        <title>The Global Catalogue of Microorganisms (GCM) 10K type strain sequencing project: providing services to taxonomists for standard genome sequencing and annotation.</title>
        <authorList>
            <consortium name="The Broad Institute Genomics Platform"/>
            <consortium name="The Broad Institute Genome Sequencing Center for Infectious Disease"/>
            <person name="Wu L."/>
            <person name="Ma J."/>
        </authorList>
    </citation>
    <scope>NUCLEOTIDE SEQUENCE [LARGE SCALE GENOMIC DNA]</scope>
    <source>
        <strain evidence="7">CGMCC 1.15111</strain>
    </source>
</reference>
<feature type="short sequence motif" description="GXGXXG" evidence="4">
    <location>
        <begin position="9"/>
        <end position="14"/>
    </location>
</feature>
<name>A0ABQ3I8R5_9BACT</name>
<evidence type="ECO:0000313" key="7">
    <source>
        <dbReference type="Proteomes" id="UP000658258"/>
    </source>
</evidence>
<dbReference type="RefSeq" id="WP_189631190.1">
    <property type="nucleotide sequence ID" value="NZ_BNAG01000004.1"/>
</dbReference>
<dbReference type="Pfam" id="PF01734">
    <property type="entry name" value="Patatin"/>
    <property type="match status" value="1"/>
</dbReference>
<keyword evidence="7" id="KW-1185">Reference proteome</keyword>
<dbReference type="Proteomes" id="UP000658258">
    <property type="component" value="Unassembled WGS sequence"/>
</dbReference>
<keyword evidence="3 4" id="KW-0443">Lipid metabolism</keyword>
<feature type="short sequence motif" description="GXSXG" evidence="4">
    <location>
        <begin position="36"/>
        <end position="40"/>
    </location>
</feature>
<dbReference type="CDD" id="cd07205">
    <property type="entry name" value="Pat_PNPLA6_PNPLA7_NTE1_like"/>
    <property type="match status" value="1"/>
</dbReference>
<dbReference type="EMBL" id="BNAG01000004">
    <property type="protein sequence ID" value="GHE72418.1"/>
    <property type="molecule type" value="Genomic_DNA"/>
</dbReference>
<dbReference type="InterPro" id="IPR002641">
    <property type="entry name" value="PNPLA_dom"/>
</dbReference>